<sequence>MAEEFELVGGVEQRAIVLVPYDPGWPARFETERRRIEAALGPVARRVDHVGSTAVPGLSAKPIIDIDVSVADADDEAGYLPALERAGYRLRVREPGHRMVRTPTLDVHVHVCSAGSDWERRHLLFRDRLRADPHDRAAYAALKADLAAREWPDMNAYAAAKGGLIAEITRRAEAWAERVGWSVTP</sequence>
<dbReference type="STRING" id="260086.SAMN05216207_1009177"/>
<dbReference type="PANTHER" id="PTHR34822:SF1">
    <property type="entry name" value="GRPB FAMILY PROTEIN"/>
    <property type="match status" value="1"/>
</dbReference>
<name>A0A1I4WXD3_PSUAM</name>
<reference evidence="1 2" key="1">
    <citation type="submission" date="2016-10" db="EMBL/GenBank/DDBJ databases">
        <authorList>
            <person name="de Groot N.N."/>
        </authorList>
    </citation>
    <scope>NUCLEOTIDE SEQUENCE [LARGE SCALE GENOMIC DNA]</scope>
    <source>
        <strain evidence="1 2">CGMCC 4.1877</strain>
    </source>
</reference>
<proteinExistence type="predicted"/>
<dbReference type="OrthoDB" id="9799092at2"/>
<dbReference type="Gene3D" id="3.30.460.10">
    <property type="entry name" value="Beta Polymerase, domain 2"/>
    <property type="match status" value="1"/>
</dbReference>
<keyword evidence="1" id="KW-0808">Transferase</keyword>
<evidence type="ECO:0000313" key="2">
    <source>
        <dbReference type="Proteomes" id="UP000199614"/>
    </source>
</evidence>
<dbReference type="Proteomes" id="UP000199614">
    <property type="component" value="Unassembled WGS sequence"/>
</dbReference>
<dbReference type="PANTHER" id="PTHR34822">
    <property type="entry name" value="GRPB DOMAIN PROTEIN (AFU_ORTHOLOGUE AFUA_1G01530)"/>
    <property type="match status" value="1"/>
</dbReference>
<dbReference type="InterPro" id="IPR007344">
    <property type="entry name" value="GrpB/CoaE"/>
</dbReference>
<evidence type="ECO:0000313" key="1">
    <source>
        <dbReference type="EMBL" id="SFN18414.1"/>
    </source>
</evidence>
<dbReference type="GO" id="GO:0016740">
    <property type="term" value="F:transferase activity"/>
    <property type="evidence" value="ECO:0007669"/>
    <property type="project" value="UniProtKB-KW"/>
</dbReference>
<dbReference type="SUPFAM" id="SSF81301">
    <property type="entry name" value="Nucleotidyltransferase"/>
    <property type="match status" value="1"/>
</dbReference>
<accession>A0A1I4WXD3</accession>
<dbReference type="AlphaFoldDB" id="A0A1I4WXD3"/>
<gene>
    <name evidence="1" type="ORF">SAMN05216207_1009177</name>
</gene>
<protein>
    <submittedName>
        <fullName evidence="1">GrpB domain, predicted nucleotidyltransferase, UPF0157 family</fullName>
    </submittedName>
</protein>
<dbReference type="EMBL" id="FOUY01000009">
    <property type="protein sequence ID" value="SFN18414.1"/>
    <property type="molecule type" value="Genomic_DNA"/>
</dbReference>
<organism evidence="1 2">
    <name type="scientific">Pseudonocardia ammonioxydans</name>
    <dbReference type="NCBI Taxonomy" id="260086"/>
    <lineage>
        <taxon>Bacteria</taxon>
        <taxon>Bacillati</taxon>
        <taxon>Actinomycetota</taxon>
        <taxon>Actinomycetes</taxon>
        <taxon>Pseudonocardiales</taxon>
        <taxon>Pseudonocardiaceae</taxon>
        <taxon>Pseudonocardia</taxon>
    </lineage>
</organism>
<dbReference type="InterPro" id="IPR043519">
    <property type="entry name" value="NT_sf"/>
</dbReference>
<dbReference type="RefSeq" id="WP_093341357.1">
    <property type="nucleotide sequence ID" value="NZ_FOUY01000009.1"/>
</dbReference>
<keyword evidence="2" id="KW-1185">Reference proteome</keyword>
<dbReference type="Pfam" id="PF04229">
    <property type="entry name" value="GrpB"/>
    <property type="match status" value="1"/>
</dbReference>